<gene>
    <name evidence="3" type="ORF">ACJMK2_027272</name>
</gene>
<proteinExistence type="inferred from homology"/>
<evidence type="ECO:0000313" key="4">
    <source>
        <dbReference type="Proteomes" id="UP001634394"/>
    </source>
</evidence>
<accession>A0ABD3XMF1</accession>
<evidence type="ECO:0000256" key="1">
    <source>
        <dbReference type="ARBA" id="ARBA00006828"/>
    </source>
</evidence>
<dbReference type="InterPro" id="IPR058641">
    <property type="entry name" value="GVIN1_dom"/>
</dbReference>
<keyword evidence="4" id="KW-1185">Reference proteome</keyword>
<dbReference type="InterPro" id="IPR027417">
    <property type="entry name" value="P-loop_NTPase"/>
</dbReference>
<dbReference type="Pfam" id="PF25496">
    <property type="entry name" value="URGCP"/>
    <property type="match status" value="1"/>
</dbReference>
<organism evidence="3 4">
    <name type="scientific">Sinanodonta woodiana</name>
    <name type="common">Chinese pond mussel</name>
    <name type="synonym">Anodonta woodiana</name>
    <dbReference type="NCBI Taxonomy" id="1069815"/>
    <lineage>
        <taxon>Eukaryota</taxon>
        <taxon>Metazoa</taxon>
        <taxon>Spiralia</taxon>
        <taxon>Lophotrochozoa</taxon>
        <taxon>Mollusca</taxon>
        <taxon>Bivalvia</taxon>
        <taxon>Autobranchia</taxon>
        <taxon>Heteroconchia</taxon>
        <taxon>Palaeoheterodonta</taxon>
        <taxon>Unionida</taxon>
        <taxon>Unionoidea</taxon>
        <taxon>Unionidae</taxon>
        <taxon>Unioninae</taxon>
        <taxon>Sinanodonta</taxon>
    </lineage>
</organism>
<dbReference type="PROSITE" id="PS51717">
    <property type="entry name" value="G_VLIG"/>
    <property type="match status" value="1"/>
</dbReference>
<dbReference type="Pfam" id="PF25974">
    <property type="entry name" value="URGCP_9th"/>
    <property type="match status" value="1"/>
</dbReference>
<feature type="domain" description="VLIG-type G" evidence="2">
    <location>
        <begin position="634"/>
        <end position="877"/>
    </location>
</feature>
<comment type="similarity">
    <text evidence="1">Belongs to the TRAFAC class dynamin-like GTPase superfamily. Very large inducible GTPase (VLIG) family.</text>
</comment>
<dbReference type="PANTHER" id="PTHR14819">
    <property type="entry name" value="GTP-BINDING"/>
    <property type="match status" value="1"/>
</dbReference>
<sequence length="1579" mass="184120">MANSNVEIPSDGLFRLLKHLNLTEKYPGRLTREDMYQISEFSLFNKLPKCKEDLASYFLHKIARYDYTARVFCILNEDKKSSTLQSSRTSNYRKAIKARAESKRELDISPLDIIIAVFLCCDDISRQDLASHMWSCRLAIPFVIQENEPSIPPMCFLWPLRNIVMKWEKHDNGTITVREGRLVKESFTSIAFLRVGELRLSKSALINSVMSTTEKTHSIFFHRDCPGSTKQRYLVDGLIDISWYIPTPKSEGNITEHFEDPVTFLNLHGDNYQFNNYIPLLSKIANIVVVMSQVKDLDRCRNIIKPCIDMGKTVLVILTDQTIQPSDEDIIDNFTNNLNPSENQLEYLEVVDKQRAELVKETRSVLMNLVKSKPICLETACYGTNISVDENVDEFCTTKKAAQTISKLLGSTQPKERKQSFFPLQDEPWINWAAADKERLRATYKKKNDAYQNYKLQKEMVMKQSRAQQLQILKKGENRGLVDIYLNAISTSKSKERTLFLRWLKFEIDDLSREELCPVYQEYHEIMQCLTEMTESEKETSNSRLKELDNEIAAQSFGLDHIMREIGQIYEALQVEENPPLYINHDLPELAAKILLDGYPVELLDGYVNAVPIQWVSDMLRRLDKMLEKKLKRTARIKVITVLGIQSSGKSTMLNALFGCQFAVSAGRCTRGVYCQIIKVEETYSEKLEIDYVLAIDTEGLRASELSAIGQMVKHDNELSTFVIGLGDLTILSLMGENATYLDDLLPITVHAFLRMKITTKFKPKCIIVHQNVNKKEKQTLLHQGRILEETLNKMTHIACNVERIKLKSFKEIIAFDIGKDVWYLPALLEESKPMAPISTKYSEELNVLKQTLVAKTSINKMTTFIQRLQSIWTAIKKDDFAYQFRNAIETEARSKLDDYWCDANWKFRQPVHTFMSNGYIQIQNTLDPDDLKRVVQTLKIDLRKEIEDQHSRQKDLFSTFISQTDTVMKETMMQWSVDMDKRFDDLKSELLREISNKLGEYKQDRERKFSVNKHKLLFIDKLKTNIENLVTKVKSSKQESPKEQEIEDLFEDHWKQWKSEISGESPIRPTFIDIEKDAYNALTVAFPSGKDTLNRYIHEKQHLSMYDFDDFQVKKLLNKLPAWEDTLFFNDNTDITKLKTTLFSKVKETMDSREAIYKPYSKEDIYEVVQLVKDHFQDRRNDIQLKIKHEVYLAVLVCGHAIKRLQKLHEKYESENNLENMLEKEKQYCFRVFKALYYETETVDLLVTECREILRNGILSKMTQTLPDMIEIDMRHIPLTSKSLAIRDLMIKLATTDSFEMFQCFILDPHQCITQYIYECIDMYERKPTNPLQVNFGIKLETIKGEVGQALHYSFAMERSDFQTWLSIFHNEMKDRIVIENIDRLDELGKRSFDLDGFFQKLSECLTTVINDIKKEMTSYLDQNVISMKEVVMERILENVMGCTEGCPFCGALCLVAHRNHKEQHFTTLHRPEGCIGRYYRTTKMLAITTCSEAISKNSRFEYLENGVHKWCNYKDYTNVYPRWKITRDATGEDTSYWKCYFAKYADRIAGDDKIVPDIPEAWKLLEWKTEIQKLQNE</sequence>
<comment type="caution">
    <text evidence="3">The sequence shown here is derived from an EMBL/GenBank/DDBJ whole genome shotgun (WGS) entry which is preliminary data.</text>
</comment>
<dbReference type="InterPro" id="IPR030383">
    <property type="entry name" value="G_VLIG_dom"/>
</dbReference>
<dbReference type="PANTHER" id="PTHR14819:SF5">
    <property type="entry name" value="INTERFERON-INDUCED VERY LARGE GTPASE 1"/>
    <property type="match status" value="1"/>
</dbReference>
<evidence type="ECO:0000313" key="3">
    <source>
        <dbReference type="EMBL" id="KAL3887330.1"/>
    </source>
</evidence>
<dbReference type="InterPro" id="IPR052986">
    <property type="entry name" value="VLIG_GTPase"/>
</dbReference>
<evidence type="ECO:0000259" key="2">
    <source>
        <dbReference type="PROSITE" id="PS51717"/>
    </source>
</evidence>
<dbReference type="Gene3D" id="3.40.50.300">
    <property type="entry name" value="P-loop containing nucleotide triphosphate hydrolases"/>
    <property type="match status" value="1"/>
</dbReference>
<dbReference type="SUPFAM" id="SSF52540">
    <property type="entry name" value="P-loop containing nucleoside triphosphate hydrolases"/>
    <property type="match status" value="1"/>
</dbReference>
<dbReference type="InterPro" id="IPR057365">
    <property type="entry name" value="URGCP"/>
</dbReference>
<protein>
    <recommendedName>
        <fullName evidence="2">VLIG-type G domain-containing protein</fullName>
    </recommendedName>
</protein>
<dbReference type="Proteomes" id="UP001634394">
    <property type="component" value="Unassembled WGS sequence"/>
</dbReference>
<dbReference type="EMBL" id="JBJQND010000002">
    <property type="protein sequence ID" value="KAL3887330.1"/>
    <property type="molecule type" value="Genomic_DNA"/>
</dbReference>
<dbReference type="Pfam" id="PF25683">
    <property type="entry name" value="URGCP_GTPase"/>
    <property type="match status" value="1"/>
</dbReference>
<name>A0ABD3XMF1_SINWO</name>
<reference evidence="3 4" key="1">
    <citation type="submission" date="2024-11" db="EMBL/GenBank/DDBJ databases">
        <title>Chromosome-level genome assembly of the freshwater bivalve Anodonta woodiana.</title>
        <authorList>
            <person name="Chen X."/>
        </authorList>
    </citation>
    <scope>NUCLEOTIDE SEQUENCE [LARGE SCALE GENOMIC DNA]</scope>
    <source>
        <strain evidence="3">MN2024</strain>
        <tissue evidence="3">Gills</tissue>
    </source>
</reference>